<keyword evidence="2" id="KW-0808">Transferase</keyword>
<evidence type="ECO:0000256" key="1">
    <source>
        <dbReference type="SAM" id="MobiDB-lite"/>
    </source>
</evidence>
<comment type="caution">
    <text evidence="2">The sequence shown here is derived from an EMBL/GenBank/DDBJ whole genome shotgun (WGS) entry which is preliminary data.</text>
</comment>
<accession>A0AB34FFS1</accession>
<gene>
    <name evidence="2" type="ORF">O9K51_09707</name>
</gene>
<protein>
    <submittedName>
        <fullName evidence="2">Serine/threonine-protein kinase MST20</fullName>
    </submittedName>
</protein>
<evidence type="ECO:0000313" key="3">
    <source>
        <dbReference type="Proteomes" id="UP001163105"/>
    </source>
</evidence>
<organism evidence="2 3">
    <name type="scientific">Purpureocillium lavendulum</name>
    <dbReference type="NCBI Taxonomy" id="1247861"/>
    <lineage>
        <taxon>Eukaryota</taxon>
        <taxon>Fungi</taxon>
        <taxon>Dikarya</taxon>
        <taxon>Ascomycota</taxon>
        <taxon>Pezizomycotina</taxon>
        <taxon>Sordariomycetes</taxon>
        <taxon>Hypocreomycetidae</taxon>
        <taxon>Hypocreales</taxon>
        <taxon>Ophiocordycipitaceae</taxon>
        <taxon>Purpureocillium</taxon>
    </lineage>
</organism>
<name>A0AB34FFS1_9HYPO</name>
<dbReference type="GO" id="GO:0016301">
    <property type="term" value="F:kinase activity"/>
    <property type="evidence" value="ECO:0007669"/>
    <property type="project" value="UniProtKB-KW"/>
</dbReference>
<feature type="compositionally biased region" description="Basic and acidic residues" evidence="1">
    <location>
        <begin position="104"/>
        <end position="126"/>
    </location>
</feature>
<dbReference type="AlphaFoldDB" id="A0AB34FFS1"/>
<proteinExistence type="predicted"/>
<dbReference type="EMBL" id="JAQHRD010000010">
    <property type="protein sequence ID" value="KAJ6437879.1"/>
    <property type="molecule type" value="Genomic_DNA"/>
</dbReference>
<dbReference type="Proteomes" id="UP001163105">
    <property type="component" value="Unassembled WGS sequence"/>
</dbReference>
<keyword evidence="2" id="KW-0418">Kinase</keyword>
<evidence type="ECO:0000313" key="2">
    <source>
        <dbReference type="EMBL" id="KAJ6437879.1"/>
    </source>
</evidence>
<feature type="compositionally biased region" description="Basic residues" evidence="1">
    <location>
        <begin position="59"/>
        <end position="77"/>
    </location>
</feature>
<reference evidence="2" key="1">
    <citation type="submission" date="2023-01" db="EMBL/GenBank/DDBJ databases">
        <title>The growth and conidiation of Purpureocillium lavendulum are regulated by nitrogen source and histone H3K14 acetylation.</title>
        <authorList>
            <person name="Tang P."/>
            <person name="Han J."/>
            <person name="Zhang C."/>
            <person name="Tang P."/>
            <person name="Qi F."/>
            <person name="Zhang K."/>
            <person name="Liang L."/>
        </authorList>
    </citation>
    <scope>NUCLEOTIDE SEQUENCE</scope>
    <source>
        <strain evidence="2">YMF1.00683</strain>
    </source>
</reference>
<feature type="region of interest" description="Disordered" evidence="1">
    <location>
        <begin position="12"/>
        <end position="34"/>
    </location>
</feature>
<sequence>MPRLHEYYYDDPYYDLDDGRRRPPSTSRHRADGFVHALEQGRVYEAGDIAKSALMPRSEHRHNSHERGSRREHHGHRGGNSLARTDERHYTYDQDPNARLPRLRSADGRQTLDRHHQGQHSRQDHHDRRRHSSAGGSSGNSFAEAATAAAAAGLVEAVRARHNPDRSSRAVTAAVGAAAVDALVSKGGDRNRGRHIAESAIGGLAIDRIANGSSKGTPRYHY</sequence>
<keyword evidence="3" id="KW-1185">Reference proteome</keyword>
<feature type="region of interest" description="Disordered" evidence="1">
    <location>
        <begin position="53"/>
        <end position="144"/>
    </location>
</feature>